<evidence type="ECO:0000259" key="1">
    <source>
        <dbReference type="PROSITE" id="PS50181"/>
    </source>
</evidence>
<dbReference type="Pfam" id="PF00646">
    <property type="entry name" value="F-box"/>
    <property type="match status" value="1"/>
</dbReference>
<dbReference type="Proteomes" id="UP001634393">
    <property type="component" value="Unassembled WGS sequence"/>
</dbReference>
<organism evidence="2 3">
    <name type="scientific">Penstemon smallii</name>
    <dbReference type="NCBI Taxonomy" id="265156"/>
    <lineage>
        <taxon>Eukaryota</taxon>
        <taxon>Viridiplantae</taxon>
        <taxon>Streptophyta</taxon>
        <taxon>Embryophyta</taxon>
        <taxon>Tracheophyta</taxon>
        <taxon>Spermatophyta</taxon>
        <taxon>Magnoliopsida</taxon>
        <taxon>eudicotyledons</taxon>
        <taxon>Gunneridae</taxon>
        <taxon>Pentapetalae</taxon>
        <taxon>asterids</taxon>
        <taxon>lamiids</taxon>
        <taxon>Lamiales</taxon>
        <taxon>Plantaginaceae</taxon>
        <taxon>Cheloneae</taxon>
        <taxon>Penstemon</taxon>
    </lineage>
</organism>
<comment type="caution">
    <text evidence="2">The sequence shown here is derived from an EMBL/GenBank/DDBJ whole genome shotgun (WGS) entry which is preliminary data.</text>
</comment>
<dbReference type="InterPro" id="IPR050796">
    <property type="entry name" value="SCF_F-box_component"/>
</dbReference>
<dbReference type="PANTHER" id="PTHR31672:SF13">
    <property type="entry name" value="F-BOX PROTEIN CPR30-LIKE"/>
    <property type="match status" value="1"/>
</dbReference>
<dbReference type="InterPro" id="IPR001810">
    <property type="entry name" value="F-box_dom"/>
</dbReference>
<dbReference type="SUPFAM" id="SSF81383">
    <property type="entry name" value="F-box domain"/>
    <property type="match status" value="1"/>
</dbReference>
<dbReference type="EMBL" id="JBJXBP010000003">
    <property type="protein sequence ID" value="KAL3837796.1"/>
    <property type="molecule type" value="Genomic_DNA"/>
</dbReference>
<dbReference type="Gene3D" id="1.20.1280.50">
    <property type="match status" value="1"/>
</dbReference>
<dbReference type="SMART" id="SM00256">
    <property type="entry name" value="FBOX"/>
    <property type="match status" value="1"/>
</dbReference>
<keyword evidence="3" id="KW-1185">Reference proteome</keyword>
<feature type="domain" description="F-box" evidence="1">
    <location>
        <begin position="12"/>
        <end position="61"/>
    </location>
</feature>
<reference evidence="2 3" key="1">
    <citation type="submission" date="2024-12" db="EMBL/GenBank/DDBJ databases">
        <title>The unique morphological basis and parallel evolutionary history of personate flowers in Penstemon.</title>
        <authorList>
            <person name="Depatie T.H."/>
            <person name="Wessinger C.A."/>
        </authorList>
    </citation>
    <scope>NUCLEOTIDE SEQUENCE [LARGE SCALE GENOMIC DNA]</scope>
    <source>
        <strain evidence="2">WTNN_2</strain>
        <tissue evidence="2">Leaf</tissue>
    </source>
</reference>
<dbReference type="PANTHER" id="PTHR31672">
    <property type="entry name" value="BNACNNG10540D PROTEIN"/>
    <property type="match status" value="1"/>
</dbReference>
<gene>
    <name evidence="2" type="ORF">ACJIZ3_022387</name>
</gene>
<dbReference type="InterPro" id="IPR013187">
    <property type="entry name" value="F-box-assoc_dom_typ3"/>
</dbReference>
<dbReference type="AlphaFoldDB" id="A0ABD3TME9"/>
<dbReference type="Pfam" id="PF08268">
    <property type="entry name" value="FBA_3"/>
    <property type="match status" value="1"/>
</dbReference>
<evidence type="ECO:0000313" key="3">
    <source>
        <dbReference type="Proteomes" id="UP001634393"/>
    </source>
</evidence>
<protein>
    <recommendedName>
        <fullName evidence="1">F-box domain-containing protein</fullName>
    </recommendedName>
</protein>
<dbReference type="PROSITE" id="PS50181">
    <property type="entry name" value="FBOX"/>
    <property type="match status" value="1"/>
</dbReference>
<proteinExistence type="predicted"/>
<dbReference type="InterPro" id="IPR017451">
    <property type="entry name" value="F-box-assoc_interact_dom"/>
</dbReference>
<accession>A0ABD3TME9</accession>
<dbReference type="NCBIfam" id="TIGR01640">
    <property type="entry name" value="F_box_assoc_1"/>
    <property type="match status" value="1"/>
</dbReference>
<dbReference type="InterPro" id="IPR036047">
    <property type="entry name" value="F-box-like_dom_sf"/>
</dbReference>
<name>A0ABD3TME9_9LAMI</name>
<dbReference type="CDD" id="cd22157">
    <property type="entry name" value="F-box_AtFBW1-like"/>
    <property type="match status" value="1"/>
</dbReference>
<sequence length="264" mass="30291">MAEIQKSESSYSSGVSDLPSSLIYEILVKLPIKSVLRCRCVCKNWNDLISDTTHNNHYKVLRVANRRGRRIHGEILTIGVDHKWRSFEDSSLPLYIFSCGINLNGVFYLVGDSVKGYSYILAFDMEEERGHRIPLPSEFGDKPRRIVLAVCNDNLCLSDNSSEHQVVIWTMKRYGVVESWSREIILKCWIPHDLGSDRLVPVTTLRNGDLLMSRQYSLYDISKVLISYSPKTNECRTHDFSDGEEESSYFFVYVPSFLSLSTIL</sequence>
<evidence type="ECO:0000313" key="2">
    <source>
        <dbReference type="EMBL" id="KAL3837796.1"/>
    </source>
</evidence>